<dbReference type="Gene3D" id="2.170.14.10">
    <property type="entry name" value="Phage P22 tailspike-like, N-terminal domain"/>
    <property type="match status" value="1"/>
</dbReference>
<protein>
    <recommendedName>
        <fullName evidence="1">Bacteriophage P22 tailspike N-terminal domain-containing protein</fullName>
    </recommendedName>
</protein>
<accession>A0AAD1TQL2</accession>
<name>A0AAD1TQL2_CITFR</name>
<feature type="domain" description="Bacteriophage P22 tailspike N-terminal" evidence="1">
    <location>
        <begin position="1"/>
        <end position="116"/>
    </location>
</feature>
<dbReference type="InterPro" id="IPR036730">
    <property type="entry name" value="P22_tailspike_N_sf"/>
</dbReference>
<dbReference type="InterPro" id="IPR009093">
    <property type="entry name" value="P22_tailspike_N"/>
</dbReference>
<dbReference type="AlphaFoldDB" id="A0AAD1TQL2"/>
<dbReference type="RefSeq" id="WP_230137952.1">
    <property type="nucleotide sequence ID" value="NZ_OW995941.1"/>
</dbReference>
<dbReference type="SUPFAM" id="SSF51327">
    <property type="entry name" value="Head-binding domain of phage P22 tailspike protein"/>
    <property type="match status" value="1"/>
</dbReference>
<reference evidence="2" key="1">
    <citation type="submission" date="2022-05" db="EMBL/GenBank/DDBJ databases">
        <authorList>
            <person name="Alioto T."/>
            <person name="Alioto T."/>
            <person name="Gomez Garrido J."/>
        </authorList>
    </citation>
    <scope>NUCLEOTIDE SEQUENCE</scope>
    <source>
        <strain evidence="2">112</strain>
    </source>
</reference>
<dbReference type="EMBL" id="OW995941">
    <property type="protein sequence ID" value="CAH6577739.1"/>
    <property type="molecule type" value="Genomic_DNA"/>
</dbReference>
<evidence type="ECO:0000313" key="3">
    <source>
        <dbReference type="Proteomes" id="UP000789647"/>
    </source>
</evidence>
<dbReference type="Proteomes" id="UP000789647">
    <property type="component" value="Chromosome"/>
</dbReference>
<organism evidence="2 3">
    <name type="scientific">Citrobacter freundii</name>
    <dbReference type="NCBI Taxonomy" id="546"/>
    <lineage>
        <taxon>Bacteria</taxon>
        <taxon>Pseudomonadati</taxon>
        <taxon>Pseudomonadota</taxon>
        <taxon>Gammaproteobacteria</taxon>
        <taxon>Enterobacterales</taxon>
        <taxon>Enterobacteriaceae</taxon>
        <taxon>Citrobacter</taxon>
        <taxon>Citrobacter freundii complex</taxon>
    </lineage>
</organism>
<gene>
    <name evidence="2" type="ORF">AI2935V1_1591</name>
</gene>
<proteinExistence type="predicted"/>
<dbReference type="Pfam" id="PF09008">
    <property type="entry name" value="Head_binding"/>
    <property type="match status" value="1"/>
</dbReference>
<evidence type="ECO:0000313" key="2">
    <source>
        <dbReference type="EMBL" id="CAH6577739.1"/>
    </source>
</evidence>
<evidence type="ECO:0000259" key="1">
    <source>
        <dbReference type="Pfam" id="PF09008"/>
    </source>
</evidence>
<sequence length="614" mass="66075">MSDITANIVVSMPSQLFTMPRSFKAVANGKIYISKIDTPPGEMTDPANSVQVYLENEDGSHVPVSQPLIINAGGFPVYNGQIAKFVTVQGHSMAVYDAYGAQQLYYPNVLKYDPDQLKQELSENTGASLIGTSTGQTAEDRFKELEKYRVSSLLSDPNDDAGLAIMNAYAAGQRVFFVDGFFQQVTPMLFTNTVTIVGLGQQKCGFDFQPATADQWAIEIKPPVGGSIAYPCLSKFSISSSDTSITKHGIFLNGNHSGGREAITKAELKSINAQMYDTAKSCIGFKINGVESFVADDLTGFIARPMVLGSTNDNTATNSGGDLDICDFTNLYLNVDQSSSNKAIEVLSGTSLSNVRFDTLSTTGAVYGFHFVKSGANNKGCGMFSISNWRNEQPTDGNGYGFYARGSASNKILRINLENVILGGQNGILVSDAYSLSIKGVHTNLKYGPYIDGSYAILLDGVDSLDTEDFKSFDATSKISMPQLHAQIESIGEFNGLEMPVNGVYSTIEYKIKSGASNISSTKSVIDQSGVKYIPTPSSPSIFTFIFYNSPNKGSATIQTFGPLPGKSDVFGDIVYQDTAAPGKVRIYNDGTNIAIINGLPIKIDLYISSEVFL</sequence>